<accession>A0A1B9DL28</accession>
<name>A0A1B9DL28_9FLAO</name>
<dbReference type="Proteomes" id="UP000093226">
    <property type="component" value="Unassembled WGS sequence"/>
</dbReference>
<feature type="transmembrane region" description="Helical" evidence="1">
    <location>
        <begin position="62"/>
        <end position="82"/>
    </location>
</feature>
<keyword evidence="1" id="KW-1133">Transmembrane helix</keyword>
<dbReference type="Proteomes" id="UP000182367">
    <property type="component" value="Unassembled WGS sequence"/>
</dbReference>
<evidence type="ECO:0000313" key="2">
    <source>
        <dbReference type="EMBL" id="GEL11613.1"/>
    </source>
</evidence>
<reference evidence="4 6" key="3">
    <citation type="submission" date="2016-10" db="EMBL/GenBank/DDBJ databases">
        <authorList>
            <person name="Varghese N."/>
            <person name="Submissions S."/>
        </authorList>
    </citation>
    <scope>NUCLEOTIDE SEQUENCE [LARGE SCALE GENOMIC DNA]</scope>
    <source>
        <strain evidence="4 6">Gm-149</strain>
    </source>
</reference>
<dbReference type="EMBL" id="BJVF01000005">
    <property type="protein sequence ID" value="GEL11613.1"/>
    <property type="molecule type" value="Genomic_DNA"/>
</dbReference>
<keyword evidence="6" id="KW-1185">Reference proteome</keyword>
<evidence type="ECO:0000313" key="3">
    <source>
        <dbReference type="EMBL" id="OCB70343.1"/>
    </source>
</evidence>
<evidence type="ECO:0000256" key="1">
    <source>
        <dbReference type="SAM" id="Phobius"/>
    </source>
</evidence>
<gene>
    <name evidence="3" type="ORF">FBGL_12315</name>
    <name evidence="2" type="ORF">FGL01_23520</name>
    <name evidence="4" type="ORF">SAMN05192550_2675</name>
</gene>
<dbReference type="RefSeq" id="WP_066328884.1">
    <property type="nucleotide sequence ID" value="NZ_BJVF01000005.1"/>
</dbReference>
<evidence type="ECO:0000313" key="6">
    <source>
        <dbReference type="Proteomes" id="UP000182367"/>
    </source>
</evidence>
<dbReference type="OrthoDB" id="8538198at2"/>
<dbReference type="STRING" id="551990.SAMN05192550_2675"/>
<evidence type="ECO:0000313" key="5">
    <source>
        <dbReference type="Proteomes" id="UP000093226"/>
    </source>
</evidence>
<reference evidence="2 7" key="4">
    <citation type="submission" date="2019-07" db="EMBL/GenBank/DDBJ databases">
        <title>Whole genome shotgun sequence of Flavobacterium glycines NBRC 105008.</title>
        <authorList>
            <person name="Hosoyama A."/>
            <person name="Uohara A."/>
            <person name="Ohji S."/>
            <person name="Ichikawa N."/>
        </authorList>
    </citation>
    <scope>NUCLEOTIDE SEQUENCE [LARGE SCALE GENOMIC DNA]</scope>
    <source>
        <strain evidence="2 7">NBRC 105008</strain>
    </source>
</reference>
<feature type="transmembrane region" description="Helical" evidence="1">
    <location>
        <begin position="23"/>
        <end position="42"/>
    </location>
</feature>
<comment type="caution">
    <text evidence="3">The sequence shown here is derived from an EMBL/GenBank/DDBJ whole genome shotgun (WGS) entry which is preliminary data.</text>
</comment>
<organism evidence="3 5">
    <name type="scientific">Flavobacterium glycines</name>
    <dbReference type="NCBI Taxonomy" id="551990"/>
    <lineage>
        <taxon>Bacteria</taxon>
        <taxon>Pseudomonadati</taxon>
        <taxon>Bacteroidota</taxon>
        <taxon>Flavobacteriia</taxon>
        <taxon>Flavobacteriales</taxon>
        <taxon>Flavobacteriaceae</taxon>
        <taxon>Flavobacterium</taxon>
    </lineage>
</organism>
<proteinExistence type="predicted"/>
<dbReference type="AlphaFoldDB" id="A0A1B9DL28"/>
<reference evidence="5" key="1">
    <citation type="submission" date="2016-03" db="EMBL/GenBank/DDBJ databases">
        <title>Draft genome sequence of Paenibacillus glacialis DSM 22343.</title>
        <authorList>
            <person name="Shin S.-K."/>
            <person name="Yi H."/>
        </authorList>
    </citation>
    <scope>NUCLEOTIDE SEQUENCE [LARGE SCALE GENOMIC DNA]</scope>
    <source>
        <strain evidence="5">NBRC 105008</strain>
    </source>
</reference>
<dbReference type="EMBL" id="LVEO01000022">
    <property type="protein sequence ID" value="OCB70343.1"/>
    <property type="molecule type" value="Genomic_DNA"/>
</dbReference>
<keyword evidence="1" id="KW-0812">Transmembrane</keyword>
<feature type="transmembrane region" description="Helical" evidence="1">
    <location>
        <begin position="103"/>
        <end position="120"/>
    </location>
</feature>
<evidence type="ECO:0000313" key="4">
    <source>
        <dbReference type="EMBL" id="SDJ72921.1"/>
    </source>
</evidence>
<reference evidence="3" key="2">
    <citation type="submission" date="2016-03" db="EMBL/GenBank/DDBJ databases">
        <authorList>
            <person name="Ploux O."/>
        </authorList>
    </citation>
    <scope>NUCLEOTIDE SEQUENCE</scope>
    <source>
        <strain evidence="3">NBRC 105008</strain>
    </source>
</reference>
<evidence type="ECO:0000313" key="7">
    <source>
        <dbReference type="Proteomes" id="UP000321579"/>
    </source>
</evidence>
<keyword evidence="1" id="KW-0472">Membrane</keyword>
<sequence>MKIENTNEKVAYKPNKIPLEERIASVLISMFVLLYGTIGVMVDDIFVPGKRAGQGSHYHGLLAWILYASFLFAIANTMSIVVDHFDKRDNEKNYQRFASVTKTIGGILFLIAIVLDLFLGG</sequence>
<dbReference type="Proteomes" id="UP000321579">
    <property type="component" value="Unassembled WGS sequence"/>
</dbReference>
<dbReference type="EMBL" id="FNEO01000006">
    <property type="protein sequence ID" value="SDJ72921.1"/>
    <property type="molecule type" value="Genomic_DNA"/>
</dbReference>
<protein>
    <submittedName>
        <fullName evidence="3">Uncharacterized protein</fullName>
    </submittedName>
</protein>